<dbReference type="Proteomes" id="UP001211907">
    <property type="component" value="Unassembled WGS sequence"/>
</dbReference>
<evidence type="ECO:0000313" key="2">
    <source>
        <dbReference type="Proteomes" id="UP001211907"/>
    </source>
</evidence>
<name>A0AAD5XEX8_9FUNG</name>
<dbReference type="AlphaFoldDB" id="A0AAD5XEX8"/>
<proteinExistence type="predicted"/>
<gene>
    <name evidence="1" type="ORF">HK100_003101</name>
</gene>
<evidence type="ECO:0000313" key="1">
    <source>
        <dbReference type="EMBL" id="KAJ3110269.1"/>
    </source>
</evidence>
<reference evidence="1" key="1">
    <citation type="submission" date="2020-05" db="EMBL/GenBank/DDBJ databases">
        <title>Phylogenomic resolution of chytrid fungi.</title>
        <authorList>
            <person name="Stajich J.E."/>
            <person name="Amses K."/>
            <person name="Simmons R."/>
            <person name="Seto K."/>
            <person name="Myers J."/>
            <person name="Bonds A."/>
            <person name="Quandt C.A."/>
            <person name="Barry K."/>
            <person name="Liu P."/>
            <person name="Grigoriev I."/>
            <person name="Longcore J.E."/>
            <person name="James T.Y."/>
        </authorList>
    </citation>
    <scope>NUCLEOTIDE SEQUENCE</scope>
    <source>
        <strain evidence="1">JEL0513</strain>
    </source>
</reference>
<dbReference type="EMBL" id="JADGJH010001751">
    <property type="protein sequence ID" value="KAJ3110269.1"/>
    <property type="molecule type" value="Genomic_DNA"/>
</dbReference>
<comment type="caution">
    <text evidence="1">The sequence shown here is derived from an EMBL/GenBank/DDBJ whole genome shotgun (WGS) entry which is preliminary data.</text>
</comment>
<protein>
    <submittedName>
        <fullName evidence="1">Uncharacterized protein</fullName>
    </submittedName>
</protein>
<sequence>MSPDTDFGFETAGFCGCGFADTAGGGGGGSSEKEECWVAGMAPRKRSVAVAASEGAIDARSGLLIVLSARADMLSAVSVVDADTPALLRVRANPICAKFI</sequence>
<organism evidence="1 2">
    <name type="scientific">Physocladia obscura</name>
    <dbReference type="NCBI Taxonomy" id="109957"/>
    <lineage>
        <taxon>Eukaryota</taxon>
        <taxon>Fungi</taxon>
        <taxon>Fungi incertae sedis</taxon>
        <taxon>Chytridiomycota</taxon>
        <taxon>Chytridiomycota incertae sedis</taxon>
        <taxon>Chytridiomycetes</taxon>
        <taxon>Chytridiales</taxon>
        <taxon>Chytriomycetaceae</taxon>
        <taxon>Physocladia</taxon>
    </lineage>
</organism>
<accession>A0AAD5XEX8</accession>
<keyword evidence="2" id="KW-1185">Reference proteome</keyword>